<dbReference type="PANTHER" id="PTHR11360:SF290">
    <property type="entry name" value="MONOCARBOXYLATE MFS PERMEASE"/>
    <property type="match status" value="1"/>
</dbReference>
<dbReference type="EMBL" id="CP042582">
    <property type="protein sequence ID" value="QEX24267.1"/>
    <property type="molecule type" value="Genomic_DNA"/>
</dbReference>
<accession>A0A5J6N4A6</accession>
<dbReference type="Gene3D" id="1.20.1250.20">
    <property type="entry name" value="MFS general substrate transporter like domains"/>
    <property type="match status" value="2"/>
</dbReference>
<feature type="transmembrane region" description="Helical" evidence="4">
    <location>
        <begin position="143"/>
        <end position="164"/>
    </location>
</feature>
<feature type="transmembrane region" description="Helical" evidence="4">
    <location>
        <begin position="237"/>
        <end position="261"/>
    </location>
</feature>
<dbReference type="InterPro" id="IPR020846">
    <property type="entry name" value="MFS_dom"/>
</dbReference>
<dbReference type="OrthoDB" id="146345at2"/>
<dbReference type="CDD" id="cd17355">
    <property type="entry name" value="MFS_YcxA_like"/>
    <property type="match status" value="1"/>
</dbReference>
<dbReference type="AlphaFoldDB" id="A0A5J6N4A6"/>
<dbReference type="KEGG" id="hadh:FRZ61_42080"/>
<keyword evidence="2 4" id="KW-1133">Transmembrane helix</keyword>
<feature type="transmembrane region" description="Helical" evidence="4">
    <location>
        <begin position="84"/>
        <end position="102"/>
    </location>
</feature>
<feature type="transmembrane region" description="Helical" evidence="4">
    <location>
        <begin position="394"/>
        <end position="413"/>
    </location>
</feature>
<feature type="transmembrane region" description="Helical" evidence="4">
    <location>
        <begin position="273"/>
        <end position="294"/>
    </location>
</feature>
<keyword evidence="1 4" id="KW-0812">Transmembrane</keyword>
<feature type="transmembrane region" description="Helical" evidence="4">
    <location>
        <begin position="170"/>
        <end position="192"/>
    </location>
</feature>
<evidence type="ECO:0000313" key="7">
    <source>
        <dbReference type="Proteomes" id="UP000325797"/>
    </source>
</evidence>
<dbReference type="InterPro" id="IPR011701">
    <property type="entry name" value="MFS"/>
</dbReference>
<organism evidence="6 7">
    <name type="scientific">Hypericibacter adhaerens</name>
    <dbReference type="NCBI Taxonomy" id="2602016"/>
    <lineage>
        <taxon>Bacteria</taxon>
        <taxon>Pseudomonadati</taxon>
        <taxon>Pseudomonadota</taxon>
        <taxon>Alphaproteobacteria</taxon>
        <taxon>Rhodospirillales</taxon>
        <taxon>Dongiaceae</taxon>
        <taxon>Hypericibacter</taxon>
    </lineage>
</organism>
<feature type="transmembrane region" description="Helical" evidence="4">
    <location>
        <begin position="315"/>
        <end position="341"/>
    </location>
</feature>
<keyword evidence="3 4" id="KW-0472">Membrane</keyword>
<feature type="transmembrane region" description="Helical" evidence="4">
    <location>
        <begin position="51"/>
        <end position="72"/>
    </location>
</feature>
<name>A0A5J6N4A6_9PROT</name>
<sequence length="423" mass="44883">MSIALPRPFGQRYAFIVVGVIFLSLLASAGLRAAPGVLMVPLEGAFGWSRATISSSAALGIFLYGMVGPFAAAIMQRFGIKRTLMGALALMSVSTASSYFMTEPWQLVLSWGVFSGLGSGCVTAVMGAAIVNRWFITNRGLVMGLLTASTATGTLIFLPGLAAIAEYSGWQYVVLTIALCLAALIPVVLWLLPEKPADIGLTPYGAPPGHVVPSLPKRNVVEAAIGGLVRGLGDKNFWLLAGTFFVCGFTTNGLVGTHMISLCSDHGMPEVQAASLLAMMGVFDLIGTTASGWLTDRFDPRKLLFMYYGLRGLSLIYLPYADFSFYGLSIFAIFYGLDWIATVPPTLRLTNECFGDQEAPVMFGWILAAHQIGAASATFFAGMMRTIEGRYLEAFVIAGTTGLIAAGMALFVGRSGKRAPVAA</sequence>
<protein>
    <submittedName>
        <fullName evidence="6">Membrane protein</fullName>
    </submittedName>
</protein>
<dbReference type="PANTHER" id="PTHR11360">
    <property type="entry name" value="MONOCARBOXYLATE TRANSPORTER"/>
    <property type="match status" value="1"/>
</dbReference>
<dbReference type="RefSeq" id="WP_151119562.1">
    <property type="nucleotide sequence ID" value="NZ_CP042582.1"/>
</dbReference>
<reference evidence="6 7" key="1">
    <citation type="submission" date="2019-08" db="EMBL/GenBank/DDBJ databases">
        <title>Hyperibacter terrae gen. nov., sp. nov. and Hyperibacter viscosus sp. nov., two new members in the family Rhodospirillaceae isolated from the rhizosphere of Hypericum perforatum.</title>
        <authorList>
            <person name="Noviana Z."/>
        </authorList>
    </citation>
    <scope>NUCLEOTIDE SEQUENCE [LARGE SCALE GENOMIC DNA]</scope>
    <source>
        <strain evidence="6 7">R5959</strain>
    </source>
</reference>
<feature type="transmembrane region" description="Helical" evidence="4">
    <location>
        <begin position="12"/>
        <end position="31"/>
    </location>
</feature>
<feature type="domain" description="Major facilitator superfamily (MFS) profile" evidence="5">
    <location>
        <begin position="16"/>
        <end position="417"/>
    </location>
</feature>
<feature type="transmembrane region" description="Helical" evidence="4">
    <location>
        <begin position="108"/>
        <end position="131"/>
    </location>
</feature>
<dbReference type="InterPro" id="IPR036259">
    <property type="entry name" value="MFS_trans_sf"/>
</dbReference>
<dbReference type="PROSITE" id="PS50850">
    <property type="entry name" value="MFS"/>
    <property type="match status" value="1"/>
</dbReference>
<dbReference type="GO" id="GO:0022857">
    <property type="term" value="F:transmembrane transporter activity"/>
    <property type="evidence" value="ECO:0007669"/>
    <property type="project" value="InterPro"/>
</dbReference>
<feature type="transmembrane region" description="Helical" evidence="4">
    <location>
        <begin position="361"/>
        <end position="382"/>
    </location>
</feature>
<dbReference type="SUPFAM" id="SSF103473">
    <property type="entry name" value="MFS general substrate transporter"/>
    <property type="match status" value="1"/>
</dbReference>
<keyword evidence="7" id="KW-1185">Reference proteome</keyword>
<dbReference type="Pfam" id="PF07690">
    <property type="entry name" value="MFS_1"/>
    <property type="match status" value="1"/>
</dbReference>
<evidence type="ECO:0000256" key="2">
    <source>
        <dbReference type="ARBA" id="ARBA00022989"/>
    </source>
</evidence>
<evidence type="ECO:0000313" key="6">
    <source>
        <dbReference type="EMBL" id="QEX24267.1"/>
    </source>
</evidence>
<evidence type="ECO:0000256" key="4">
    <source>
        <dbReference type="SAM" id="Phobius"/>
    </source>
</evidence>
<dbReference type="Proteomes" id="UP000325797">
    <property type="component" value="Chromosome"/>
</dbReference>
<evidence type="ECO:0000259" key="5">
    <source>
        <dbReference type="PROSITE" id="PS50850"/>
    </source>
</evidence>
<evidence type="ECO:0000256" key="3">
    <source>
        <dbReference type="ARBA" id="ARBA00023136"/>
    </source>
</evidence>
<proteinExistence type="predicted"/>
<evidence type="ECO:0000256" key="1">
    <source>
        <dbReference type="ARBA" id="ARBA00022692"/>
    </source>
</evidence>
<dbReference type="InterPro" id="IPR050327">
    <property type="entry name" value="Proton-linked_MCT"/>
</dbReference>
<gene>
    <name evidence="6" type="ORF">FRZ61_42080</name>
</gene>